<accession>A0A0D3IPJ8</accession>
<protein>
    <submittedName>
        <fullName evidence="2">Uncharacterized protein</fullName>
    </submittedName>
</protein>
<dbReference type="RefSeq" id="XP_005765612.1">
    <property type="nucleotide sequence ID" value="XM_005765555.1"/>
</dbReference>
<organism evidence="2 3">
    <name type="scientific">Emiliania huxleyi (strain CCMP1516)</name>
    <dbReference type="NCBI Taxonomy" id="280463"/>
    <lineage>
        <taxon>Eukaryota</taxon>
        <taxon>Haptista</taxon>
        <taxon>Haptophyta</taxon>
        <taxon>Prymnesiophyceae</taxon>
        <taxon>Isochrysidales</taxon>
        <taxon>Noelaerhabdaceae</taxon>
        <taxon>Emiliania</taxon>
    </lineage>
</organism>
<proteinExistence type="predicted"/>
<dbReference type="RefSeq" id="XP_005770063.1">
    <property type="nucleotide sequence ID" value="XM_005770006.1"/>
</dbReference>
<dbReference type="KEGG" id="ehx:EMIHUDRAFT_243874"/>
<dbReference type="GeneID" id="17263802"/>
<sequence>MSAGASSTHATASGSASPASHRFEPDLLIAPMPSAGIVELVEHKRESLSEFSRPRTHPSGPRRHPSWLWDLGPCSSAEEERAVSPAAPARKERAARVVRGCDSARARRTSKGRKSLRGSRQDAEQAEAVEGAEAAANAAEQDAKIAAAVDAARRARAKSAGAKEAQRAAAEMAAEMAAEREAAERAAIERMVRERQQLVYLKALRNGLDAIKTAAEAAIAAMAEGEDDAPRPSVAALRASFAEAGASPLTPEQIPTRASWSSAGRWQSRVSAGASAGVGAVAALKPVPRSSSFGRSTMSAPDSAAGGVSALKAKFAGNSLRPGSGLHRHLLQAGAER</sequence>
<evidence type="ECO:0000256" key="1">
    <source>
        <dbReference type="SAM" id="MobiDB-lite"/>
    </source>
</evidence>
<reference evidence="3" key="1">
    <citation type="journal article" date="2013" name="Nature">
        <title>Pan genome of the phytoplankton Emiliania underpins its global distribution.</title>
        <authorList>
            <person name="Read B.A."/>
            <person name="Kegel J."/>
            <person name="Klute M.J."/>
            <person name="Kuo A."/>
            <person name="Lefebvre S.C."/>
            <person name="Maumus F."/>
            <person name="Mayer C."/>
            <person name="Miller J."/>
            <person name="Monier A."/>
            <person name="Salamov A."/>
            <person name="Young J."/>
            <person name="Aguilar M."/>
            <person name="Claverie J.M."/>
            <person name="Frickenhaus S."/>
            <person name="Gonzalez K."/>
            <person name="Herman E.K."/>
            <person name="Lin Y.C."/>
            <person name="Napier J."/>
            <person name="Ogata H."/>
            <person name="Sarno A.F."/>
            <person name="Shmutz J."/>
            <person name="Schroeder D."/>
            <person name="de Vargas C."/>
            <person name="Verret F."/>
            <person name="von Dassow P."/>
            <person name="Valentin K."/>
            <person name="Van de Peer Y."/>
            <person name="Wheeler G."/>
            <person name="Dacks J.B."/>
            <person name="Delwiche C.F."/>
            <person name="Dyhrman S.T."/>
            <person name="Glockner G."/>
            <person name="John U."/>
            <person name="Richards T."/>
            <person name="Worden A.Z."/>
            <person name="Zhang X."/>
            <person name="Grigoriev I.V."/>
            <person name="Allen A.E."/>
            <person name="Bidle K."/>
            <person name="Borodovsky M."/>
            <person name="Bowler C."/>
            <person name="Brownlee C."/>
            <person name="Cock J.M."/>
            <person name="Elias M."/>
            <person name="Gladyshev V.N."/>
            <person name="Groth M."/>
            <person name="Guda C."/>
            <person name="Hadaegh A."/>
            <person name="Iglesias-Rodriguez M.D."/>
            <person name="Jenkins J."/>
            <person name="Jones B.M."/>
            <person name="Lawson T."/>
            <person name="Leese F."/>
            <person name="Lindquist E."/>
            <person name="Lobanov A."/>
            <person name="Lomsadze A."/>
            <person name="Malik S.B."/>
            <person name="Marsh M.E."/>
            <person name="Mackinder L."/>
            <person name="Mock T."/>
            <person name="Mueller-Roeber B."/>
            <person name="Pagarete A."/>
            <person name="Parker M."/>
            <person name="Probert I."/>
            <person name="Quesneville H."/>
            <person name="Raines C."/>
            <person name="Rensing S.A."/>
            <person name="Riano-Pachon D.M."/>
            <person name="Richier S."/>
            <person name="Rokitta S."/>
            <person name="Shiraiwa Y."/>
            <person name="Soanes D.M."/>
            <person name="van der Giezen M."/>
            <person name="Wahlund T.M."/>
            <person name="Williams B."/>
            <person name="Wilson W."/>
            <person name="Wolfe G."/>
            <person name="Wurch L.L."/>
        </authorList>
    </citation>
    <scope>NUCLEOTIDE SEQUENCE</scope>
</reference>
<feature type="compositionally biased region" description="Basic residues" evidence="1">
    <location>
        <begin position="106"/>
        <end position="117"/>
    </location>
</feature>
<keyword evidence="3" id="KW-1185">Reference proteome</keyword>
<evidence type="ECO:0000313" key="3">
    <source>
        <dbReference type="Proteomes" id="UP000013827"/>
    </source>
</evidence>
<dbReference type="GeneID" id="17259282"/>
<dbReference type="Proteomes" id="UP000013827">
    <property type="component" value="Unassembled WGS sequence"/>
</dbReference>
<feature type="region of interest" description="Disordered" evidence="1">
    <location>
        <begin position="317"/>
        <end position="337"/>
    </location>
</feature>
<name>A0A0D3IPJ8_EMIH1</name>
<evidence type="ECO:0000313" key="2">
    <source>
        <dbReference type="EnsemblProtists" id="EOD13183"/>
    </source>
</evidence>
<dbReference type="EnsemblProtists" id="EOD13183">
    <property type="protein sequence ID" value="EOD13183"/>
    <property type="gene ID" value="EMIHUDRAFT_212946"/>
</dbReference>
<dbReference type="EnsemblProtists" id="EOD17634">
    <property type="protein sequence ID" value="EOD17634"/>
    <property type="gene ID" value="EMIHUDRAFT_243874"/>
</dbReference>
<feature type="region of interest" description="Disordered" evidence="1">
    <location>
        <begin position="1"/>
        <end position="27"/>
    </location>
</feature>
<reference evidence="2" key="2">
    <citation type="submission" date="2024-10" db="UniProtKB">
        <authorList>
            <consortium name="EnsemblProtists"/>
        </authorList>
    </citation>
    <scope>IDENTIFICATION</scope>
</reference>
<dbReference type="PaxDb" id="2903-EOD13183"/>
<feature type="region of interest" description="Disordered" evidence="1">
    <location>
        <begin position="48"/>
        <end position="124"/>
    </location>
</feature>
<feature type="compositionally biased region" description="Low complexity" evidence="1">
    <location>
        <begin position="1"/>
        <end position="20"/>
    </location>
</feature>
<dbReference type="KEGG" id="ehx:EMIHUDRAFT_212946"/>
<dbReference type="AlphaFoldDB" id="A0A0D3IPJ8"/>
<feature type="compositionally biased region" description="Basic residues" evidence="1">
    <location>
        <begin position="54"/>
        <end position="65"/>
    </location>
</feature>
<dbReference type="HOGENOM" id="CLU_824955_0_0_1"/>